<dbReference type="Pfam" id="PF00425">
    <property type="entry name" value="Chorismate_bind"/>
    <property type="match status" value="1"/>
</dbReference>
<comment type="caution">
    <text evidence="2">The sequence shown here is derived from an EMBL/GenBank/DDBJ whole genome shotgun (WGS) entry which is preliminary data.</text>
</comment>
<dbReference type="InterPro" id="IPR015890">
    <property type="entry name" value="Chorismate_C"/>
</dbReference>
<dbReference type="RefSeq" id="WP_032522688.1">
    <property type="nucleotide sequence ID" value="NZ_CP138977.1"/>
</dbReference>
<feature type="domain" description="Chorismate-utilising enzyme C-terminal" evidence="1">
    <location>
        <begin position="171"/>
        <end position="430"/>
    </location>
</feature>
<dbReference type="InterPro" id="IPR019999">
    <property type="entry name" value="Anth_synth_I-like"/>
</dbReference>
<evidence type="ECO:0000259" key="1">
    <source>
        <dbReference type="Pfam" id="PF00425"/>
    </source>
</evidence>
<dbReference type="SUPFAM" id="SSF56322">
    <property type="entry name" value="ADC synthase"/>
    <property type="match status" value="1"/>
</dbReference>
<proteinExistence type="predicted"/>
<protein>
    <submittedName>
        <fullName evidence="2">Para-aminobenzoate synthase</fullName>
        <ecNumber evidence="2">2.6.1.85</ecNumber>
    </submittedName>
</protein>
<sequence length="439" mass="50543">MKIKKIILKKWIDPAQITHNLTKQFGDKGLAWLDSDGKENGEWSIIGIKPKKIIQSRDISNLEKTNNPFNNLKDIEKGFWIGWLSYEAGIYIEPKNPWRQSDMATLWIASYDPIIKCNLIKKEIIIEGTNSSELMNYKNIINNIKTIEEENIFKTNLNFDFSKINLDEMAEKFQKNILTLKKLISLGDLFQANLTTKCEIESTKNYNPLDIYLKIRRKLRAPFGGIIINNNDNYKEAVLSTSPERFIKIDNKNFVESRPIKGTRSRDKDLNQDALNAIDLITNEKDRAENIMIVDLIRNDLGKVCETGSIIVPEILKLESFLKVHHLTSVIRGKLKKDKNWIDLLKACWPGGSITGAPKLRSCQRLFELEEYERGPYCGSFLKLDWNGEFDSNILIRSFLIKGKKINIYAGCGIVIDSNPEEETDELKWKLLPLIDSLK</sequence>
<accession>A0A0A2A3I2</accession>
<organism evidence="2 3">
    <name type="scientific">Prochlorococcus marinus str. MIT 9201</name>
    <dbReference type="NCBI Taxonomy" id="93057"/>
    <lineage>
        <taxon>Bacteria</taxon>
        <taxon>Bacillati</taxon>
        <taxon>Cyanobacteriota</taxon>
        <taxon>Cyanophyceae</taxon>
        <taxon>Synechococcales</taxon>
        <taxon>Prochlorococcaceae</taxon>
        <taxon>Prochlorococcus</taxon>
    </lineage>
</organism>
<evidence type="ECO:0000313" key="3">
    <source>
        <dbReference type="Proteomes" id="UP000030355"/>
    </source>
</evidence>
<dbReference type="EMBL" id="JNAL01000017">
    <property type="protein sequence ID" value="KGF94963.1"/>
    <property type="molecule type" value="Genomic_DNA"/>
</dbReference>
<reference evidence="3" key="1">
    <citation type="journal article" date="2014" name="Sci. Data">
        <title>Genomes of diverse isolates of the marine cyanobacterium Prochlorococcus.</title>
        <authorList>
            <person name="Biller S."/>
            <person name="Berube P."/>
            <person name="Thompson J."/>
            <person name="Kelly L."/>
            <person name="Roggensack S."/>
            <person name="Awad L."/>
            <person name="Roache-Johnson K."/>
            <person name="Ding H."/>
            <person name="Giovannoni S.J."/>
            <person name="Moore L.R."/>
            <person name="Chisholm S.W."/>
        </authorList>
    </citation>
    <scope>NUCLEOTIDE SEQUENCE [LARGE SCALE GENOMIC DNA]</scope>
    <source>
        <strain evidence="3">MIT 9201</strain>
    </source>
</reference>
<dbReference type="AlphaFoldDB" id="A0A0A2A3I2"/>
<dbReference type="OrthoDB" id="9803598at2"/>
<dbReference type="PRINTS" id="PR00095">
    <property type="entry name" value="ANTSNTHASEI"/>
</dbReference>
<dbReference type="GO" id="GO:0000162">
    <property type="term" value="P:L-tryptophan biosynthetic process"/>
    <property type="evidence" value="ECO:0007669"/>
    <property type="project" value="TreeGrafter"/>
</dbReference>
<name>A0A0A2A3I2_PROMR</name>
<dbReference type="GO" id="GO:0046820">
    <property type="term" value="F:4-amino-4-deoxychorismate synthase activity"/>
    <property type="evidence" value="ECO:0007669"/>
    <property type="project" value="UniProtKB-EC"/>
</dbReference>
<dbReference type="eggNOG" id="COG0147">
    <property type="taxonomic scope" value="Bacteria"/>
</dbReference>
<dbReference type="Gene3D" id="3.60.120.10">
    <property type="entry name" value="Anthranilate synthase"/>
    <property type="match status" value="1"/>
</dbReference>
<dbReference type="PANTHER" id="PTHR11236:SF9">
    <property type="entry name" value="ANTHRANILATE SYNTHASE COMPONENT 1"/>
    <property type="match status" value="1"/>
</dbReference>
<keyword evidence="2" id="KW-0032">Aminotransferase</keyword>
<evidence type="ECO:0000313" key="2">
    <source>
        <dbReference type="EMBL" id="KGF94963.1"/>
    </source>
</evidence>
<gene>
    <name evidence="2" type="ORF">EU95_1585</name>
</gene>
<dbReference type="Proteomes" id="UP000030355">
    <property type="component" value="Unassembled WGS sequence"/>
</dbReference>
<dbReference type="PANTHER" id="PTHR11236">
    <property type="entry name" value="AMINOBENZOATE/ANTHRANILATE SYNTHASE"/>
    <property type="match status" value="1"/>
</dbReference>
<dbReference type="InterPro" id="IPR005801">
    <property type="entry name" value="ADC_synthase"/>
</dbReference>
<dbReference type="EC" id="2.6.1.85" evidence="2"/>
<dbReference type="STRING" id="93057.EU95_1585"/>
<keyword evidence="2" id="KW-0808">Transferase</keyword>